<gene>
    <name evidence="1" type="ORF">GCM10009830_19200</name>
</gene>
<dbReference type="Proteomes" id="UP001499851">
    <property type="component" value="Unassembled WGS sequence"/>
</dbReference>
<evidence type="ECO:0000313" key="2">
    <source>
        <dbReference type="Proteomes" id="UP001499851"/>
    </source>
</evidence>
<dbReference type="InterPro" id="IPR034660">
    <property type="entry name" value="DinB/YfiT-like"/>
</dbReference>
<proteinExistence type="predicted"/>
<keyword evidence="2" id="KW-1185">Reference proteome</keyword>
<sequence length="196" mass="21171">MSTTGERPVDALEREALCDLLAEVGPDVPTLCEGWTALDLAAHLVLREHFSRWGERRMAGEKAKGLPALIERLRAGAPALPWRVPGLRTLLNGTEFLIHHEDVRRANGLAPRTGRPDLDALAWRTARLTGWQAARKIRPHGLELRVPGGPARRFGAGGAVLTGQPVELLLYLSGRRGIAQVDLAGDPGAVAALRDS</sequence>
<accession>A0ABN2GLI9</accession>
<protein>
    <submittedName>
        <fullName evidence="1">TIGR03085 family metal-binding protein</fullName>
    </submittedName>
</protein>
<dbReference type="InterPro" id="IPR017517">
    <property type="entry name" value="Maleyloyr_isom"/>
</dbReference>
<dbReference type="EMBL" id="BAAAQF010000005">
    <property type="protein sequence ID" value="GAA1673097.1"/>
    <property type="molecule type" value="Genomic_DNA"/>
</dbReference>
<dbReference type="RefSeq" id="WP_344485033.1">
    <property type="nucleotide sequence ID" value="NZ_BAAAQF010000005.1"/>
</dbReference>
<reference evidence="2" key="1">
    <citation type="journal article" date="2019" name="Int. J. Syst. Evol. Microbiol.">
        <title>The Global Catalogue of Microorganisms (GCM) 10K type strain sequencing project: providing services to taxonomists for standard genome sequencing and annotation.</title>
        <authorList>
            <consortium name="The Broad Institute Genomics Platform"/>
            <consortium name="The Broad Institute Genome Sequencing Center for Infectious Disease"/>
            <person name="Wu L."/>
            <person name="Ma J."/>
        </authorList>
    </citation>
    <scope>NUCLEOTIDE SEQUENCE [LARGE SCALE GENOMIC DNA]</scope>
    <source>
        <strain evidence="2">JCM 16001</strain>
    </source>
</reference>
<dbReference type="SUPFAM" id="SSF109854">
    <property type="entry name" value="DinB/YfiT-like putative metalloenzymes"/>
    <property type="match status" value="1"/>
</dbReference>
<dbReference type="NCBIfam" id="TIGR03083">
    <property type="entry name" value="maleylpyruvate isomerase family mycothiol-dependent enzyme"/>
    <property type="match status" value="1"/>
</dbReference>
<name>A0ABN2GLI9_9ACTN</name>
<organism evidence="1 2">
    <name type="scientific">Glycomyces endophyticus</name>
    <dbReference type="NCBI Taxonomy" id="480996"/>
    <lineage>
        <taxon>Bacteria</taxon>
        <taxon>Bacillati</taxon>
        <taxon>Actinomycetota</taxon>
        <taxon>Actinomycetes</taxon>
        <taxon>Glycomycetales</taxon>
        <taxon>Glycomycetaceae</taxon>
        <taxon>Glycomyces</taxon>
    </lineage>
</organism>
<evidence type="ECO:0000313" key="1">
    <source>
        <dbReference type="EMBL" id="GAA1673097.1"/>
    </source>
</evidence>
<comment type="caution">
    <text evidence="1">The sequence shown here is derived from an EMBL/GenBank/DDBJ whole genome shotgun (WGS) entry which is preliminary data.</text>
</comment>